<dbReference type="InterPro" id="IPR000515">
    <property type="entry name" value="MetI-like"/>
</dbReference>
<dbReference type="Pfam" id="PF00528">
    <property type="entry name" value="BPD_transp_1"/>
    <property type="match status" value="1"/>
</dbReference>
<evidence type="ECO:0000256" key="1">
    <source>
        <dbReference type="ARBA" id="ARBA00004651"/>
    </source>
</evidence>
<dbReference type="InterPro" id="IPR051393">
    <property type="entry name" value="ABC_transporter_permease"/>
</dbReference>
<feature type="transmembrane region" description="Helical" evidence="7">
    <location>
        <begin position="114"/>
        <end position="134"/>
    </location>
</feature>
<dbReference type="CDD" id="cd06261">
    <property type="entry name" value="TM_PBP2"/>
    <property type="match status" value="1"/>
</dbReference>
<dbReference type="PROSITE" id="PS50928">
    <property type="entry name" value="ABC_TM1"/>
    <property type="match status" value="1"/>
</dbReference>
<evidence type="ECO:0000313" key="9">
    <source>
        <dbReference type="EMBL" id="KEQ24139.1"/>
    </source>
</evidence>
<sequence>MDAVNRIGIKRRERQRLFVGLCFISPWLIGFLLFQLLPIVSSFYYSLTEYNLFEAPQWVGAANYAELVTDGKVWQSLYNTLFMAVFGLFPHLAFALGIALLLNKNVKGKSLYRTIYFLPTLVPTVAATLLWMWLLNAQYGLINELLGMLGLPQPVWLLEPQWTKPALILMGFWGTGTASIMYLAALQDVPRMYYEAAEIDGANAWQKFRHITLPAISPMTLFQVIMGVIGALQMFTQGYVFADGNGQAIGGPENSLLFYAVYLYQTAFSFLRMGYASAMAWVLFVIVFLLTFLVFKTSARWVYYGGER</sequence>
<feature type="transmembrane region" description="Helical" evidence="7">
    <location>
        <begin position="166"/>
        <end position="185"/>
    </location>
</feature>
<dbReference type="eggNOG" id="COG1175">
    <property type="taxonomic scope" value="Bacteria"/>
</dbReference>
<feature type="transmembrane region" description="Helical" evidence="7">
    <location>
        <begin position="282"/>
        <end position="303"/>
    </location>
</feature>
<dbReference type="OrthoDB" id="9788108at2"/>
<evidence type="ECO:0000259" key="8">
    <source>
        <dbReference type="PROSITE" id="PS50928"/>
    </source>
</evidence>
<evidence type="ECO:0000256" key="7">
    <source>
        <dbReference type="RuleBase" id="RU363032"/>
    </source>
</evidence>
<dbReference type="EMBL" id="JNVM01000017">
    <property type="protein sequence ID" value="KEQ24139.1"/>
    <property type="molecule type" value="Genomic_DNA"/>
</dbReference>
<dbReference type="InterPro" id="IPR035906">
    <property type="entry name" value="MetI-like_sf"/>
</dbReference>
<accession>A0A081P0B6</accession>
<evidence type="ECO:0000313" key="10">
    <source>
        <dbReference type="Proteomes" id="UP000028123"/>
    </source>
</evidence>
<dbReference type="SUPFAM" id="SSF161098">
    <property type="entry name" value="MetI-like"/>
    <property type="match status" value="1"/>
</dbReference>
<dbReference type="PANTHER" id="PTHR30193">
    <property type="entry name" value="ABC TRANSPORTER PERMEASE PROTEIN"/>
    <property type="match status" value="1"/>
</dbReference>
<keyword evidence="4 7" id="KW-0812">Transmembrane</keyword>
<dbReference type="GO" id="GO:0005886">
    <property type="term" value="C:plasma membrane"/>
    <property type="evidence" value="ECO:0007669"/>
    <property type="project" value="UniProtKB-SubCell"/>
</dbReference>
<dbReference type="GO" id="GO:0055085">
    <property type="term" value="P:transmembrane transport"/>
    <property type="evidence" value="ECO:0007669"/>
    <property type="project" value="InterPro"/>
</dbReference>
<comment type="similarity">
    <text evidence="7">Belongs to the binding-protein-dependent transport system permease family.</text>
</comment>
<reference evidence="9 10" key="1">
    <citation type="submission" date="2014-06" db="EMBL/GenBank/DDBJ databases">
        <title>Draft genome sequence of Paenibacillus sp. MSt1.</title>
        <authorList>
            <person name="Aw Y.K."/>
            <person name="Ong K.S."/>
            <person name="Gan H.M."/>
            <person name="Lee S.M."/>
        </authorList>
    </citation>
    <scope>NUCLEOTIDE SEQUENCE [LARGE SCALE GENOMIC DNA]</scope>
    <source>
        <strain evidence="9 10">MSt1</strain>
    </source>
</reference>
<evidence type="ECO:0000256" key="3">
    <source>
        <dbReference type="ARBA" id="ARBA00022475"/>
    </source>
</evidence>
<feature type="transmembrane region" description="Helical" evidence="7">
    <location>
        <begin position="81"/>
        <end position="102"/>
    </location>
</feature>
<keyword evidence="3" id="KW-1003">Cell membrane</keyword>
<dbReference type="AlphaFoldDB" id="A0A081P0B6"/>
<evidence type="ECO:0000256" key="5">
    <source>
        <dbReference type="ARBA" id="ARBA00022989"/>
    </source>
</evidence>
<comment type="subcellular location">
    <subcellularLocation>
        <location evidence="1 7">Cell membrane</location>
        <topology evidence="1 7">Multi-pass membrane protein</topology>
    </subcellularLocation>
</comment>
<organism evidence="9 10">
    <name type="scientific">Paenibacillus tyrfis</name>
    <dbReference type="NCBI Taxonomy" id="1501230"/>
    <lineage>
        <taxon>Bacteria</taxon>
        <taxon>Bacillati</taxon>
        <taxon>Bacillota</taxon>
        <taxon>Bacilli</taxon>
        <taxon>Bacillales</taxon>
        <taxon>Paenibacillaceae</taxon>
        <taxon>Paenibacillus</taxon>
    </lineage>
</organism>
<dbReference type="RefSeq" id="WP_036686353.1">
    <property type="nucleotide sequence ID" value="NZ_JNVM01000017.1"/>
</dbReference>
<keyword evidence="6 7" id="KW-0472">Membrane</keyword>
<dbReference type="Gene3D" id="1.10.3720.10">
    <property type="entry name" value="MetI-like"/>
    <property type="match status" value="1"/>
</dbReference>
<dbReference type="Proteomes" id="UP000028123">
    <property type="component" value="Unassembled WGS sequence"/>
</dbReference>
<proteinExistence type="inferred from homology"/>
<keyword evidence="10" id="KW-1185">Reference proteome</keyword>
<comment type="caution">
    <text evidence="9">The sequence shown here is derived from an EMBL/GenBank/DDBJ whole genome shotgun (WGS) entry which is preliminary data.</text>
</comment>
<feature type="transmembrane region" description="Helical" evidence="7">
    <location>
        <begin position="215"/>
        <end position="236"/>
    </location>
</feature>
<gene>
    <name evidence="9" type="ORF">ET33_10570</name>
</gene>
<feature type="transmembrane region" description="Helical" evidence="7">
    <location>
        <begin position="21"/>
        <end position="45"/>
    </location>
</feature>
<protein>
    <submittedName>
        <fullName evidence="9">Spermidine/putrescine ABC transporter permease</fullName>
    </submittedName>
</protein>
<evidence type="ECO:0000256" key="4">
    <source>
        <dbReference type="ARBA" id="ARBA00022692"/>
    </source>
</evidence>
<evidence type="ECO:0000256" key="6">
    <source>
        <dbReference type="ARBA" id="ARBA00023136"/>
    </source>
</evidence>
<evidence type="ECO:0000256" key="2">
    <source>
        <dbReference type="ARBA" id="ARBA00022448"/>
    </source>
</evidence>
<keyword evidence="2 7" id="KW-0813">Transport</keyword>
<dbReference type="PANTHER" id="PTHR30193:SF1">
    <property type="entry name" value="ABC TRANSPORTER PERMEASE PROTEIN YESP-RELATED"/>
    <property type="match status" value="1"/>
</dbReference>
<feature type="domain" description="ABC transmembrane type-1" evidence="8">
    <location>
        <begin position="77"/>
        <end position="294"/>
    </location>
</feature>
<name>A0A081P0B6_9BACL</name>
<keyword evidence="5 7" id="KW-1133">Transmembrane helix</keyword>